<keyword evidence="1" id="KW-0812">Transmembrane</keyword>
<dbReference type="Proteomes" id="UP000075418">
    <property type="component" value="Unassembled WGS sequence"/>
</dbReference>
<evidence type="ECO:0000256" key="1">
    <source>
        <dbReference type="SAM" id="Phobius"/>
    </source>
</evidence>
<dbReference type="EMBL" id="LUGM01000002">
    <property type="protein sequence ID" value="KYH14415.1"/>
    <property type="molecule type" value="Genomic_DNA"/>
</dbReference>
<accession>A0A151A5A4</accession>
<evidence type="ECO:0000313" key="3">
    <source>
        <dbReference type="Proteomes" id="UP000075418"/>
    </source>
</evidence>
<feature type="transmembrane region" description="Helical" evidence="1">
    <location>
        <begin position="12"/>
        <end position="33"/>
    </location>
</feature>
<keyword evidence="1" id="KW-1133">Transmembrane helix</keyword>
<dbReference type="KEGG" id="skl:C7J89_08185"/>
<gene>
    <name evidence="2" type="ORF">A0131_06455</name>
</gene>
<organism evidence="2 3">
    <name type="scientific">Staphylococcus kloosii</name>
    <dbReference type="NCBI Taxonomy" id="29384"/>
    <lineage>
        <taxon>Bacteria</taxon>
        <taxon>Bacillati</taxon>
        <taxon>Bacillota</taxon>
        <taxon>Bacilli</taxon>
        <taxon>Bacillales</taxon>
        <taxon>Staphylococcaceae</taxon>
        <taxon>Staphylococcus</taxon>
    </lineage>
</organism>
<reference evidence="2 3" key="1">
    <citation type="submission" date="2016-02" db="EMBL/GenBank/DDBJ databases">
        <title>Draft genome sequence of hydrocarbon degrading Staphylococcus saprophyticus Strain CNV2, isolated from crude-oil contaminated soil from Noonmati Oil Refinery, Guwahati, Assam, India.</title>
        <authorList>
            <person name="Mukherjee A."/>
            <person name="Chettri B."/>
            <person name="Langpoklakpam J."/>
            <person name="Singh A.K."/>
            <person name="Chattopadhyay D.J."/>
        </authorList>
    </citation>
    <scope>NUCLEOTIDE SEQUENCE [LARGE SCALE GENOMIC DNA]</scope>
    <source>
        <strain evidence="2 3">CNV2</strain>
    </source>
</reference>
<comment type="caution">
    <text evidence="2">The sequence shown here is derived from an EMBL/GenBank/DDBJ whole genome shotgun (WGS) entry which is preliminary data.</text>
</comment>
<dbReference type="OrthoDB" id="2410339at2"/>
<proteinExistence type="predicted"/>
<protein>
    <submittedName>
        <fullName evidence="2">Uncharacterized protein</fullName>
    </submittedName>
</protein>
<keyword evidence="1" id="KW-0472">Membrane</keyword>
<name>A0A151A5A4_9STAP</name>
<evidence type="ECO:0000313" key="2">
    <source>
        <dbReference type="EMBL" id="KYH14415.1"/>
    </source>
</evidence>
<sequence>MKKHYIFKGNGYFYPFVMSFFMLYLFLISFYIINYSLKLKTLSNINDYYDNQIQRQLVEEE</sequence>
<dbReference type="AlphaFoldDB" id="A0A151A5A4"/>